<gene>
    <name evidence="8" type="ORF">F503_01573</name>
</gene>
<dbReference type="PROSITE" id="PS51257">
    <property type="entry name" value="PROKAR_LIPOPROTEIN"/>
    <property type="match status" value="1"/>
</dbReference>
<accession>S3BR04</accession>
<evidence type="ECO:0000256" key="6">
    <source>
        <dbReference type="SAM" id="SignalP"/>
    </source>
</evidence>
<evidence type="ECO:0000259" key="7">
    <source>
        <dbReference type="PROSITE" id="PS51387"/>
    </source>
</evidence>
<proteinExistence type="inferred from homology"/>
<dbReference type="InterPro" id="IPR012951">
    <property type="entry name" value="BBE"/>
</dbReference>
<dbReference type="AlphaFoldDB" id="S3BR04"/>
<dbReference type="eggNOG" id="ENOG502SJ3M">
    <property type="taxonomic scope" value="Eukaryota"/>
</dbReference>
<dbReference type="Pfam" id="PF01565">
    <property type="entry name" value="FAD_binding_4"/>
    <property type="match status" value="1"/>
</dbReference>
<sequence>MRSVLLSSLWAATAAAVSCSTGCPSINLSTLQSVLSADAEIFTAGTAGFNETSARWSALDAPISQIVVVPATAADVQATVQYASSKNIKFLATNGAHGAITTLGKLNCGIEIYMTKLNSVEISTDGTTMTVGGGVIAGNLTRTLYESGKQAVTGTCECVSYLGPALGGGHGWLQGYHGLIADQFISLDIVLANGSLVTVTESGPDPELFWALKGAGHNFGIVTSATSKIFDIVADKYALSTIFISGDNVKEAYEISNNLWLGNNGANNTADQPVDLAIWSYWFYEPTIDATGPVVVFYIIQAGVDTVDSQWTAPFDAVNPIMTAPDVGTYLDLAAWTGIDFASNPCKKTGNANNRFPVYLPAYNGTAMEQAYALFKYATAPTVDTVTNTTTDAPFPNSLFMAEGYSQQGVKAIDDASAAFAFRDENLLIAPLLIYPLDSEGVNEALAYKVGTAIRDALRSGSPGSNGSYVNYSYGDETTDNWYGSDAWRQDRLRSLKSQYDPKGRFSFYGPIAYPACDDSESEIVDDLAPSGKDEL</sequence>
<keyword evidence="4" id="KW-0274">FAD</keyword>
<feature type="domain" description="FAD-binding PCMH-type" evidence="7">
    <location>
        <begin position="59"/>
        <end position="232"/>
    </location>
</feature>
<keyword evidence="9" id="KW-1185">Reference proteome</keyword>
<dbReference type="PROSITE" id="PS51387">
    <property type="entry name" value="FAD_PCMH"/>
    <property type="match status" value="1"/>
</dbReference>
<dbReference type="InterPro" id="IPR050416">
    <property type="entry name" value="FAD-linked_Oxidoreductase"/>
</dbReference>
<dbReference type="Proteomes" id="UP000016923">
    <property type="component" value="Unassembled WGS sequence"/>
</dbReference>
<reference evidence="8 9" key="1">
    <citation type="journal article" date="2013" name="BMC Genomics">
        <title>The genome and transcriptome of the pine saprophyte Ophiostoma piceae, and a comparison with the bark beetle-associated pine pathogen Grosmannia clavigera.</title>
        <authorList>
            <person name="Haridas S."/>
            <person name="Wang Y."/>
            <person name="Lim L."/>
            <person name="Massoumi Alamouti S."/>
            <person name="Jackman S."/>
            <person name="Docking R."/>
            <person name="Robertson G."/>
            <person name="Birol I."/>
            <person name="Bohlmann J."/>
            <person name="Breuil C."/>
        </authorList>
    </citation>
    <scope>NUCLEOTIDE SEQUENCE [LARGE SCALE GENOMIC DNA]</scope>
    <source>
        <strain evidence="8 9">UAMH 11346</strain>
    </source>
</reference>
<dbReference type="GO" id="GO:0016491">
    <property type="term" value="F:oxidoreductase activity"/>
    <property type="evidence" value="ECO:0007669"/>
    <property type="project" value="UniProtKB-KW"/>
</dbReference>
<feature type="signal peptide" evidence="6">
    <location>
        <begin position="1"/>
        <end position="16"/>
    </location>
</feature>
<evidence type="ECO:0000313" key="8">
    <source>
        <dbReference type="EMBL" id="EPE02832.1"/>
    </source>
</evidence>
<dbReference type="STRING" id="1262450.S3BR04"/>
<comment type="cofactor">
    <cofactor evidence="1">
        <name>FAD</name>
        <dbReference type="ChEBI" id="CHEBI:57692"/>
    </cofactor>
</comment>
<dbReference type="GO" id="GO:0071949">
    <property type="term" value="F:FAD binding"/>
    <property type="evidence" value="ECO:0007669"/>
    <property type="project" value="InterPro"/>
</dbReference>
<dbReference type="Pfam" id="PF08031">
    <property type="entry name" value="BBE"/>
    <property type="match status" value="1"/>
</dbReference>
<keyword evidence="5" id="KW-0560">Oxidoreductase</keyword>
<dbReference type="OrthoDB" id="9996127at2759"/>
<evidence type="ECO:0000256" key="5">
    <source>
        <dbReference type="ARBA" id="ARBA00023002"/>
    </source>
</evidence>
<evidence type="ECO:0000256" key="2">
    <source>
        <dbReference type="ARBA" id="ARBA00005466"/>
    </source>
</evidence>
<protein>
    <submittedName>
        <fullName evidence="8">Fad binding domain-containing protein</fullName>
    </submittedName>
</protein>
<dbReference type="Gene3D" id="3.40.462.20">
    <property type="match status" value="1"/>
</dbReference>
<dbReference type="Gene3D" id="3.30.465.10">
    <property type="match status" value="1"/>
</dbReference>
<dbReference type="SUPFAM" id="SSF56176">
    <property type="entry name" value="FAD-binding/transporter-associated domain-like"/>
    <property type="match status" value="1"/>
</dbReference>
<evidence type="ECO:0000313" key="9">
    <source>
        <dbReference type="Proteomes" id="UP000016923"/>
    </source>
</evidence>
<dbReference type="InterPro" id="IPR016169">
    <property type="entry name" value="FAD-bd_PCMH_sub2"/>
</dbReference>
<dbReference type="PANTHER" id="PTHR42973">
    <property type="entry name" value="BINDING OXIDOREDUCTASE, PUTATIVE (AFU_ORTHOLOGUE AFUA_1G17690)-RELATED"/>
    <property type="match status" value="1"/>
</dbReference>
<dbReference type="InterPro" id="IPR006094">
    <property type="entry name" value="Oxid_FAD_bind_N"/>
</dbReference>
<dbReference type="OMA" id="TSIFMFE"/>
<keyword evidence="3" id="KW-0285">Flavoprotein</keyword>
<evidence type="ECO:0000256" key="4">
    <source>
        <dbReference type="ARBA" id="ARBA00022827"/>
    </source>
</evidence>
<evidence type="ECO:0000256" key="3">
    <source>
        <dbReference type="ARBA" id="ARBA00022630"/>
    </source>
</evidence>
<dbReference type="InterPro" id="IPR016166">
    <property type="entry name" value="FAD-bd_PCMH"/>
</dbReference>
<evidence type="ECO:0000256" key="1">
    <source>
        <dbReference type="ARBA" id="ARBA00001974"/>
    </source>
</evidence>
<dbReference type="EMBL" id="KE148173">
    <property type="protein sequence ID" value="EPE02832.1"/>
    <property type="molecule type" value="Genomic_DNA"/>
</dbReference>
<dbReference type="InterPro" id="IPR036318">
    <property type="entry name" value="FAD-bd_PCMH-like_sf"/>
</dbReference>
<name>S3BR04_OPHP1</name>
<dbReference type="HOGENOM" id="CLU_018354_0_1_1"/>
<comment type="similarity">
    <text evidence="2">Belongs to the oxygen-dependent FAD-linked oxidoreductase family.</text>
</comment>
<organism evidence="8 9">
    <name type="scientific">Ophiostoma piceae (strain UAMH 11346)</name>
    <name type="common">Sap stain fungus</name>
    <dbReference type="NCBI Taxonomy" id="1262450"/>
    <lineage>
        <taxon>Eukaryota</taxon>
        <taxon>Fungi</taxon>
        <taxon>Dikarya</taxon>
        <taxon>Ascomycota</taxon>
        <taxon>Pezizomycotina</taxon>
        <taxon>Sordariomycetes</taxon>
        <taxon>Sordariomycetidae</taxon>
        <taxon>Ophiostomatales</taxon>
        <taxon>Ophiostomataceae</taxon>
        <taxon>Ophiostoma</taxon>
    </lineage>
</organism>
<dbReference type="PANTHER" id="PTHR42973:SF9">
    <property type="entry name" value="FAD-BINDING PCMH-TYPE DOMAIN-CONTAINING PROTEIN-RELATED"/>
    <property type="match status" value="1"/>
</dbReference>
<keyword evidence="6" id="KW-0732">Signal</keyword>
<feature type="chain" id="PRO_5004506466" evidence="6">
    <location>
        <begin position="17"/>
        <end position="536"/>
    </location>
</feature>
<dbReference type="VEuPathDB" id="FungiDB:F503_01573"/>